<evidence type="ECO:0000313" key="7">
    <source>
        <dbReference type="EMBL" id="PRP89443.1"/>
    </source>
</evidence>
<organism evidence="7 8">
    <name type="scientific">Planoprotostelium fungivorum</name>
    <dbReference type="NCBI Taxonomy" id="1890364"/>
    <lineage>
        <taxon>Eukaryota</taxon>
        <taxon>Amoebozoa</taxon>
        <taxon>Evosea</taxon>
        <taxon>Variosea</taxon>
        <taxon>Cavosteliida</taxon>
        <taxon>Cavosteliaceae</taxon>
        <taxon>Planoprotostelium</taxon>
    </lineage>
</organism>
<dbReference type="InterPro" id="IPR009695">
    <property type="entry name" value="Diacylglyc_glucosyltr_N"/>
</dbReference>
<evidence type="ECO:0000256" key="2">
    <source>
        <dbReference type="ARBA" id="ARBA00022676"/>
    </source>
</evidence>
<feature type="domain" description="Glycosyl transferase family 1" evidence="5">
    <location>
        <begin position="235"/>
        <end position="395"/>
    </location>
</feature>
<dbReference type="Pfam" id="PF00534">
    <property type="entry name" value="Glycos_transf_1"/>
    <property type="match status" value="1"/>
</dbReference>
<evidence type="ECO:0000259" key="6">
    <source>
        <dbReference type="Pfam" id="PF06925"/>
    </source>
</evidence>
<protein>
    <submittedName>
        <fullName evidence="7">UDP-N-acetylglucosamine:LPS N-acetylglucosamine transferase</fullName>
    </submittedName>
</protein>
<dbReference type="GO" id="GO:0016020">
    <property type="term" value="C:membrane"/>
    <property type="evidence" value="ECO:0007669"/>
    <property type="project" value="GOC"/>
</dbReference>
<dbReference type="Gene3D" id="3.40.50.2000">
    <property type="entry name" value="Glycogen Phosphorylase B"/>
    <property type="match status" value="1"/>
</dbReference>
<name>A0A2P6NZP4_9EUKA</name>
<evidence type="ECO:0000259" key="5">
    <source>
        <dbReference type="Pfam" id="PF00534"/>
    </source>
</evidence>
<keyword evidence="8" id="KW-1185">Reference proteome</keyword>
<evidence type="ECO:0000256" key="3">
    <source>
        <dbReference type="ARBA" id="ARBA00022679"/>
    </source>
</evidence>
<dbReference type="STRING" id="1890364.A0A2P6NZP4"/>
<dbReference type="InterPro" id="IPR050519">
    <property type="entry name" value="Glycosyltransf_28_UgtP"/>
</dbReference>
<dbReference type="Pfam" id="PF06925">
    <property type="entry name" value="MGDG_synth"/>
    <property type="match status" value="1"/>
</dbReference>
<evidence type="ECO:0000256" key="1">
    <source>
        <dbReference type="ARBA" id="ARBA00006962"/>
    </source>
</evidence>
<evidence type="ECO:0000313" key="8">
    <source>
        <dbReference type="Proteomes" id="UP000241769"/>
    </source>
</evidence>
<dbReference type="PANTHER" id="PTHR43025:SF3">
    <property type="entry name" value="MONOGALACTOSYLDIACYLGLYCEROL SYNTHASE 1, CHLOROPLASTIC"/>
    <property type="match status" value="1"/>
</dbReference>
<dbReference type="InterPro" id="IPR001296">
    <property type="entry name" value="Glyco_trans_1"/>
</dbReference>
<gene>
    <name evidence="7" type="ORF">PROFUN_01306</name>
</gene>
<proteinExistence type="inferred from homology"/>
<sequence length="633" mass="71559">MQATSPQCTPLPLEPPQSEEQSIMSTHPLMNSLSVLILAASAGTGHMRAAQAIAAEYKLMYPNAHVQVEDILAYTNTFHRAIYQKGLPATLKYAPHLYGIIYDKQEKVPSKRMTSIDASGNKQDQKIIFRQFRQKVLKSRRWDLVISCHMIPAEVVGVWRAKKGRKFPSTLLITDFSVHSGWVQPGVSQYFVSNGESKAYLKTMGVPDHLVTVTGMPVDPVFRRYREHRDPTEMKKKHGLNERLPIVLQLGGGLGLELEESFHQLLSVTTPVQYVVVCGKNAEVKKTLENVTRERQGTHEHQVKIMGYTNEIHELYTAADVSVGKPGGMSSTEALASAVPMVINSPIPGQEERNSDWLLENGVALKCAVPELLSYKMDLLLKNEEKMDQMKQNAKTLHRPNAAADIIMRSMALVNPADVIENSKYNNAPIGSETKISLTMGQLGVTDITAASQLLSECYSFHPAYLFVFPYEYNDRLIHMQEYFEYTLKQAIERGQVWGYKDRAGKVRDVAYWSKGEQFFHRENVSARMSQLAEQRKKLFDAVSQESKEELHLFNLHFTGYDLEESIPAKLLEPLFDQLSLEEGFCYAEAFTEAERGCMEGMGFVSLKEAPEPFHFWAMARPKTIWSLPQEDE</sequence>
<reference evidence="7 8" key="1">
    <citation type="journal article" date="2018" name="Genome Biol. Evol.">
        <title>Multiple Roots of Fruiting Body Formation in Amoebozoa.</title>
        <authorList>
            <person name="Hillmann F."/>
            <person name="Forbes G."/>
            <person name="Novohradska S."/>
            <person name="Ferling I."/>
            <person name="Riege K."/>
            <person name="Groth M."/>
            <person name="Westermann M."/>
            <person name="Marz M."/>
            <person name="Spaller T."/>
            <person name="Winckler T."/>
            <person name="Schaap P."/>
            <person name="Glockner G."/>
        </authorList>
    </citation>
    <scope>NUCLEOTIDE SEQUENCE [LARGE SCALE GENOMIC DNA]</scope>
    <source>
        <strain evidence="7 8">Jena</strain>
    </source>
</reference>
<dbReference type="GO" id="GO:0016758">
    <property type="term" value="F:hexosyltransferase activity"/>
    <property type="evidence" value="ECO:0007669"/>
    <property type="project" value="InterPro"/>
</dbReference>
<dbReference type="AlphaFoldDB" id="A0A2P6NZP4"/>
<dbReference type="OrthoDB" id="189389at2759"/>
<feature type="domain" description="Diacylglycerol glucosyltransferase N-terminal" evidence="6">
    <location>
        <begin position="46"/>
        <end position="218"/>
    </location>
</feature>
<dbReference type="SUPFAM" id="SSF53756">
    <property type="entry name" value="UDP-Glycosyltransferase/glycogen phosphorylase"/>
    <property type="match status" value="1"/>
</dbReference>
<accession>A0A2P6NZP4</accession>
<keyword evidence="2" id="KW-0328">Glycosyltransferase</keyword>
<feature type="region of interest" description="Disordered" evidence="4">
    <location>
        <begin position="1"/>
        <end position="23"/>
    </location>
</feature>
<comment type="similarity">
    <text evidence="1">Belongs to the glycosyltransferase 28 family.</text>
</comment>
<comment type="caution">
    <text evidence="7">The sequence shown here is derived from an EMBL/GenBank/DDBJ whole genome shotgun (WGS) entry which is preliminary data.</text>
</comment>
<keyword evidence="3 7" id="KW-0808">Transferase</keyword>
<dbReference type="PANTHER" id="PTHR43025">
    <property type="entry name" value="MONOGALACTOSYLDIACYLGLYCEROL SYNTHASE"/>
    <property type="match status" value="1"/>
</dbReference>
<evidence type="ECO:0000256" key="4">
    <source>
        <dbReference type="SAM" id="MobiDB-lite"/>
    </source>
</evidence>
<dbReference type="GO" id="GO:0009247">
    <property type="term" value="P:glycolipid biosynthetic process"/>
    <property type="evidence" value="ECO:0007669"/>
    <property type="project" value="InterPro"/>
</dbReference>
<dbReference type="EMBL" id="MDYQ01000003">
    <property type="protein sequence ID" value="PRP89443.1"/>
    <property type="molecule type" value="Genomic_DNA"/>
</dbReference>
<dbReference type="Proteomes" id="UP000241769">
    <property type="component" value="Unassembled WGS sequence"/>
</dbReference>
<dbReference type="InParanoid" id="A0A2P6NZP4"/>